<evidence type="ECO:0008006" key="5">
    <source>
        <dbReference type="Google" id="ProtNLM"/>
    </source>
</evidence>
<proteinExistence type="predicted"/>
<feature type="region of interest" description="Disordered" evidence="1">
    <location>
        <begin position="1"/>
        <end position="23"/>
    </location>
</feature>
<comment type="caution">
    <text evidence="3">The sequence shown here is derived from an EMBL/GenBank/DDBJ whole genome shotgun (WGS) entry which is preliminary data.</text>
</comment>
<dbReference type="SUPFAM" id="SSF57850">
    <property type="entry name" value="RING/U-box"/>
    <property type="match status" value="1"/>
</dbReference>
<keyword evidence="2" id="KW-0472">Membrane</keyword>
<dbReference type="EMBL" id="JAVHNS010000018">
    <property type="protein sequence ID" value="KAK6331285.1"/>
    <property type="molecule type" value="Genomic_DNA"/>
</dbReference>
<dbReference type="AlphaFoldDB" id="A0AAV9TYC9"/>
<organism evidence="3 4">
    <name type="scientific">Orbilia blumenaviensis</name>
    <dbReference type="NCBI Taxonomy" id="1796055"/>
    <lineage>
        <taxon>Eukaryota</taxon>
        <taxon>Fungi</taxon>
        <taxon>Dikarya</taxon>
        <taxon>Ascomycota</taxon>
        <taxon>Pezizomycotina</taxon>
        <taxon>Orbiliomycetes</taxon>
        <taxon>Orbiliales</taxon>
        <taxon>Orbiliaceae</taxon>
        <taxon>Orbilia</taxon>
    </lineage>
</organism>
<keyword evidence="2" id="KW-0812">Transmembrane</keyword>
<accession>A0AAV9TYC9</accession>
<evidence type="ECO:0000313" key="4">
    <source>
        <dbReference type="Proteomes" id="UP001373714"/>
    </source>
</evidence>
<feature type="transmembrane region" description="Helical" evidence="2">
    <location>
        <begin position="131"/>
        <end position="151"/>
    </location>
</feature>
<evidence type="ECO:0000313" key="3">
    <source>
        <dbReference type="EMBL" id="KAK6331285.1"/>
    </source>
</evidence>
<feature type="transmembrane region" description="Helical" evidence="2">
    <location>
        <begin position="157"/>
        <end position="178"/>
    </location>
</feature>
<sequence>MATPQNTGSPDKGRFSEKADQIQQELNRERQKSVLARVYDDNKMNLIRKTLMNKAVNWYLKEAIEKGLKIRASTAQIGVKGLHSTVKGLWHLLCKLIARQRNDEATAAAEQAKLDEICSFHTLCRILAHSLGVVLGGACTAGLISAGLVTGDICQNLPVLVSAVAVFSSGAVIEAMIVKKRQMGSWRDWFRSLFNDRHIHIWAGDTLEANQNDPILQELECAISHCIVVDPVRSTLTGQLYERHEIMAWIKQHGTDPIYHQEKVTALNYVDAPVAKMWAHTLASELGAELVLG</sequence>
<dbReference type="Proteomes" id="UP001373714">
    <property type="component" value="Unassembled WGS sequence"/>
</dbReference>
<gene>
    <name evidence="3" type="ORF">TWF730_004372</name>
</gene>
<protein>
    <recommendedName>
        <fullName evidence="5">U-box domain-containing protein</fullName>
    </recommendedName>
</protein>
<dbReference type="InterPro" id="IPR013083">
    <property type="entry name" value="Znf_RING/FYVE/PHD"/>
</dbReference>
<name>A0AAV9TYC9_9PEZI</name>
<reference evidence="3 4" key="1">
    <citation type="submission" date="2019-10" db="EMBL/GenBank/DDBJ databases">
        <authorList>
            <person name="Palmer J.M."/>
        </authorList>
    </citation>
    <scope>NUCLEOTIDE SEQUENCE [LARGE SCALE GENOMIC DNA]</scope>
    <source>
        <strain evidence="3 4">TWF730</strain>
    </source>
</reference>
<evidence type="ECO:0000256" key="1">
    <source>
        <dbReference type="SAM" id="MobiDB-lite"/>
    </source>
</evidence>
<dbReference type="Gene3D" id="3.30.40.10">
    <property type="entry name" value="Zinc/RING finger domain, C3HC4 (zinc finger)"/>
    <property type="match status" value="1"/>
</dbReference>
<keyword evidence="2" id="KW-1133">Transmembrane helix</keyword>
<feature type="compositionally biased region" description="Basic and acidic residues" evidence="1">
    <location>
        <begin position="11"/>
        <end position="23"/>
    </location>
</feature>
<evidence type="ECO:0000256" key="2">
    <source>
        <dbReference type="SAM" id="Phobius"/>
    </source>
</evidence>
<keyword evidence="4" id="KW-1185">Reference proteome</keyword>